<evidence type="ECO:0000313" key="2">
    <source>
        <dbReference type="Proteomes" id="UP000828390"/>
    </source>
</evidence>
<keyword evidence="2" id="KW-1185">Reference proteome</keyword>
<name>A0A9D3YB67_DREPO</name>
<dbReference type="Proteomes" id="UP000828390">
    <property type="component" value="Unassembled WGS sequence"/>
</dbReference>
<evidence type="ECO:0000313" key="1">
    <source>
        <dbReference type="EMBL" id="KAH3697288.1"/>
    </source>
</evidence>
<accession>A0A9D3YB67</accession>
<dbReference type="EMBL" id="JAIWYP010000016">
    <property type="protein sequence ID" value="KAH3697288.1"/>
    <property type="molecule type" value="Genomic_DNA"/>
</dbReference>
<proteinExistence type="predicted"/>
<reference evidence="1" key="1">
    <citation type="journal article" date="2019" name="bioRxiv">
        <title>The Genome of the Zebra Mussel, Dreissena polymorpha: A Resource for Invasive Species Research.</title>
        <authorList>
            <person name="McCartney M.A."/>
            <person name="Auch B."/>
            <person name="Kono T."/>
            <person name="Mallez S."/>
            <person name="Zhang Y."/>
            <person name="Obille A."/>
            <person name="Becker A."/>
            <person name="Abrahante J.E."/>
            <person name="Garbe J."/>
            <person name="Badalamenti J.P."/>
            <person name="Herman A."/>
            <person name="Mangelson H."/>
            <person name="Liachko I."/>
            <person name="Sullivan S."/>
            <person name="Sone E.D."/>
            <person name="Koren S."/>
            <person name="Silverstein K.A.T."/>
            <person name="Beckman K.B."/>
            <person name="Gohl D.M."/>
        </authorList>
    </citation>
    <scope>NUCLEOTIDE SEQUENCE</scope>
    <source>
        <strain evidence="1">Duluth1</strain>
        <tissue evidence="1">Whole animal</tissue>
    </source>
</reference>
<dbReference type="AlphaFoldDB" id="A0A9D3YB67"/>
<comment type="caution">
    <text evidence="1">The sequence shown here is derived from an EMBL/GenBank/DDBJ whole genome shotgun (WGS) entry which is preliminary data.</text>
</comment>
<organism evidence="1 2">
    <name type="scientific">Dreissena polymorpha</name>
    <name type="common">Zebra mussel</name>
    <name type="synonym">Mytilus polymorpha</name>
    <dbReference type="NCBI Taxonomy" id="45954"/>
    <lineage>
        <taxon>Eukaryota</taxon>
        <taxon>Metazoa</taxon>
        <taxon>Spiralia</taxon>
        <taxon>Lophotrochozoa</taxon>
        <taxon>Mollusca</taxon>
        <taxon>Bivalvia</taxon>
        <taxon>Autobranchia</taxon>
        <taxon>Heteroconchia</taxon>
        <taxon>Euheterodonta</taxon>
        <taxon>Imparidentia</taxon>
        <taxon>Neoheterodontei</taxon>
        <taxon>Myida</taxon>
        <taxon>Dreissenoidea</taxon>
        <taxon>Dreissenidae</taxon>
        <taxon>Dreissena</taxon>
    </lineage>
</organism>
<reference evidence="1" key="2">
    <citation type="submission" date="2020-11" db="EMBL/GenBank/DDBJ databases">
        <authorList>
            <person name="McCartney M.A."/>
            <person name="Auch B."/>
            <person name="Kono T."/>
            <person name="Mallez S."/>
            <person name="Becker A."/>
            <person name="Gohl D.M."/>
            <person name="Silverstein K.A.T."/>
            <person name="Koren S."/>
            <person name="Bechman K.B."/>
            <person name="Herman A."/>
            <person name="Abrahante J.E."/>
            <person name="Garbe J."/>
        </authorList>
    </citation>
    <scope>NUCLEOTIDE SEQUENCE</scope>
    <source>
        <strain evidence="1">Duluth1</strain>
        <tissue evidence="1">Whole animal</tissue>
    </source>
</reference>
<gene>
    <name evidence="1" type="ORF">DPMN_084783</name>
</gene>
<protein>
    <submittedName>
        <fullName evidence="1">Uncharacterized protein</fullName>
    </submittedName>
</protein>
<sequence length="91" mass="10166">MFNDVSKLSPTVALIAPLFAKSTSVWNPLIYAVRNRETNKKTDRRTVSSRACEGRDGRLAGRVTDIQAYSHPPILTDRHSGSRTGFVTKLY</sequence>